<dbReference type="Proteomes" id="UP000293547">
    <property type="component" value="Unassembled WGS sequence"/>
</dbReference>
<evidence type="ECO:0000313" key="2">
    <source>
        <dbReference type="Proteomes" id="UP000293547"/>
    </source>
</evidence>
<reference evidence="1 2" key="1">
    <citation type="journal article" date="2019" name="bioRxiv">
        <title>Genomics, evolutionary history and diagnostics of the Alternaria alternata species group including apple and Asian pear pathotypes.</title>
        <authorList>
            <person name="Armitage A.D."/>
            <person name="Cockerton H.M."/>
            <person name="Sreenivasaprasad S."/>
            <person name="Woodhall J.W."/>
            <person name="Lane C.R."/>
            <person name="Harrison R.J."/>
            <person name="Clarkson J.P."/>
        </authorList>
    </citation>
    <scope>NUCLEOTIDE SEQUENCE [LARGE SCALE GENOMIC DNA]</scope>
    <source>
        <strain evidence="1 2">FERA 650</strain>
    </source>
</reference>
<name>A0ACB6FI11_9PLEO</name>
<gene>
    <name evidence="1" type="ORF">AG0111_0g7249</name>
</gene>
<organism evidence="1 2">
    <name type="scientific">Alternaria gaisen</name>
    <dbReference type="NCBI Taxonomy" id="167740"/>
    <lineage>
        <taxon>Eukaryota</taxon>
        <taxon>Fungi</taxon>
        <taxon>Dikarya</taxon>
        <taxon>Ascomycota</taxon>
        <taxon>Pezizomycotina</taxon>
        <taxon>Dothideomycetes</taxon>
        <taxon>Pleosporomycetidae</taxon>
        <taxon>Pleosporales</taxon>
        <taxon>Pleosporineae</taxon>
        <taxon>Pleosporaceae</taxon>
        <taxon>Alternaria</taxon>
        <taxon>Alternaria sect. Alternaria</taxon>
    </lineage>
</organism>
<evidence type="ECO:0000313" key="1">
    <source>
        <dbReference type="EMBL" id="KAB2104052.1"/>
    </source>
</evidence>
<proteinExistence type="predicted"/>
<sequence>MTWTLRNLPELWSMIKTQMTEVAEYEQAIARLGDTIDDECMSTMKARHRILQTELEENGKLFKTMATWSHPRCLPEDSSLTVISITELSQAISAEAKALEDVTTIHLSLVKLTTNRAGLEQELRNIRRAKERARTEPINSMDGMEDDNEIQNLDSSIEGYAGKIREHESLIISLHQKASVAMRAANRATKSDIEVYGFGRWTPISAPTTVTTASDVVLAAPITVSTAQVKVADIPPEVKAAAKDLQASTALDVVATVSRSTTATIKVDKTLSSITLCAPQKQYANVKSVEQK</sequence>
<dbReference type="EMBL" id="PDWZ02000007">
    <property type="protein sequence ID" value="KAB2104052.1"/>
    <property type="molecule type" value="Genomic_DNA"/>
</dbReference>
<keyword evidence="2" id="KW-1185">Reference proteome</keyword>
<comment type="caution">
    <text evidence="1">The sequence shown here is derived from an EMBL/GenBank/DDBJ whole genome shotgun (WGS) entry which is preliminary data.</text>
</comment>
<accession>A0ACB6FI11</accession>
<protein>
    <submittedName>
        <fullName evidence="1">Uncharacterized protein</fullName>
    </submittedName>
</protein>